<dbReference type="SUPFAM" id="SSF57850">
    <property type="entry name" value="RING/U-box"/>
    <property type="match status" value="1"/>
</dbReference>
<dbReference type="InterPro" id="IPR054694">
    <property type="entry name" value="Parkin-like_IBR"/>
</dbReference>
<gene>
    <name evidence="13" type="ORF">PENARI_c006G00558</name>
</gene>
<proteinExistence type="predicted"/>
<keyword evidence="9" id="KW-0862">Zinc</keyword>
<comment type="catalytic activity">
    <reaction evidence="1">
        <text>[E2 ubiquitin-conjugating enzyme]-S-ubiquitinyl-L-cysteine + [acceptor protein]-L-lysine = [E2 ubiquitin-conjugating enzyme]-L-cysteine + [acceptor protein]-N(6)-ubiquitinyl-L-lysine.</text>
        <dbReference type="EC" id="2.3.2.31"/>
    </reaction>
</comment>
<dbReference type="PROSITE" id="PS51873">
    <property type="entry name" value="TRIAD"/>
    <property type="match status" value="1"/>
</dbReference>
<evidence type="ECO:0000256" key="8">
    <source>
        <dbReference type="ARBA" id="ARBA00022786"/>
    </source>
</evidence>
<dbReference type="CDD" id="cd00198">
    <property type="entry name" value="vWFA"/>
    <property type="match status" value="1"/>
</dbReference>
<reference evidence="13 14" key="1">
    <citation type="journal article" date="2016" name="Sci. Rep.">
        <title>Penicillium arizonense, a new, genome sequenced fungal species, reveals a high chemical diversity in secreted metabolites.</title>
        <authorList>
            <person name="Grijseels S."/>
            <person name="Nielsen J.C."/>
            <person name="Randelovic M."/>
            <person name="Nielsen J."/>
            <person name="Nielsen K.F."/>
            <person name="Workman M."/>
            <person name="Frisvad J.C."/>
        </authorList>
    </citation>
    <scope>NUCLEOTIDE SEQUENCE [LARGE SCALE GENOMIC DNA]</scope>
    <source>
        <strain evidence="13 14">CBS 141311</strain>
    </source>
</reference>
<dbReference type="AlphaFoldDB" id="A0A1F5LLS5"/>
<evidence type="ECO:0000256" key="3">
    <source>
        <dbReference type="ARBA" id="ARBA00012251"/>
    </source>
</evidence>
<protein>
    <recommendedName>
        <fullName evidence="3">RBR-type E3 ubiquitin transferase</fullName>
        <ecNumber evidence="3">2.3.2.31</ecNumber>
    </recommendedName>
</protein>
<keyword evidence="7 10" id="KW-0863">Zinc-finger</keyword>
<evidence type="ECO:0000256" key="6">
    <source>
        <dbReference type="ARBA" id="ARBA00022737"/>
    </source>
</evidence>
<sequence length="1079" mass="120268">MEKHDFLIIVDATGSMREYLRSLNDSLPQIISISALTGCFSRIGVLAFRDYDYTGDQLLHWSGWLHQNSDEASQEPQPDLVSFAKRLEALGNSDTDEAHKTALAKAYELMRPDAKTLVFLYTDAPPHPNVDDTAGTRNTSLEKAALSPTSFSNFGSSFQDWVSASKLLRDGQKPAQVFTILDGFVGGEESGWHTYLCHMTGGACIVLNRWQDPSKLTVDLLLAWMGVEKAPSTSSAIEEDIPAKLLSYYSVDDIDDIHNEKDVRAMSFFSQTQEDTCGNNIRATSLTADILKRRIPKKTIPVLDFAKRWNTDAQYKDPVAKCLTQIINDNVQAMALNPVFGTLWRAVCNDRDHGHREELLIAFSRSLEKLTDSSQREKMKKWLDESYDFAQDIMLDINNVSEEDKYPCVFLDPTLSFGHTNTGSKDSPNSTSSLTRADLLEIGRSCNAHILRRIGTILTQLTVVESAKDLPEHIASTGNEQVMRIPLALATQKYQNRFWKYLFHLIVPGTKLSARPAALVAALSLRMGVKPLAEMATRELLGFKDKWNDISTPENWNVGCLTLLVDADEAHHRQQAEALDKNEAVMSESRLLNPNDRVLFERLIAFKLLETNLNTPLNAQIAWTPDKSSAPIGPLVTCRLCKFPRSVTIMGENSTCGLCICVRDEDTKARIDIGVSHDVTPTSNATWVECRTVSCKAQYIVYVVNALNVGPKCHYCRSQTPTAAPTVKCSRCLNHMIWPKEYRPSSFNESEFTCPHCTAGHEPTTEIEVTANQLEAENTLSWLAQDTERPNERAFQTTSVFQTISTMGADGFLTRITLFPTQDTKLTYNGKPIHNSPDLITALQNLVAKRKTIKTDCSLCFSSFKAGTLTRACGRRGCHQQICTSCLSGWYGLNSAGCIINTAALACPFCRRHPAPQRLAKHGMGIQAVKDLTLAVRDKGSLIYAWCRGCHTAKELMERSCARGAPPELSNWACEECHGGWDRARIDEERRGAGATVEATMVDTIKPCPKCGTMTLRISGCGHIKCSVEGCGVDWCYFCGKEFSDDEIYKHMSEEHGGFFGGEFEMEDEWDEEEWDEAN</sequence>
<comment type="pathway">
    <text evidence="2">Protein modification; protein ubiquitination.</text>
</comment>
<dbReference type="SUPFAM" id="SSF53300">
    <property type="entry name" value="vWA-like"/>
    <property type="match status" value="1"/>
</dbReference>
<dbReference type="GeneID" id="34574851"/>
<evidence type="ECO:0000313" key="14">
    <source>
        <dbReference type="Proteomes" id="UP000177622"/>
    </source>
</evidence>
<evidence type="ECO:0000313" key="13">
    <source>
        <dbReference type="EMBL" id="OGE54182.1"/>
    </source>
</evidence>
<dbReference type="Gene3D" id="3.40.50.410">
    <property type="entry name" value="von Willebrand factor, type A domain"/>
    <property type="match status" value="1"/>
</dbReference>
<keyword evidence="4" id="KW-0808">Transferase</keyword>
<organism evidence="13 14">
    <name type="scientific">Penicillium arizonense</name>
    <dbReference type="NCBI Taxonomy" id="1835702"/>
    <lineage>
        <taxon>Eukaryota</taxon>
        <taxon>Fungi</taxon>
        <taxon>Dikarya</taxon>
        <taxon>Ascomycota</taxon>
        <taxon>Pezizomycotina</taxon>
        <taxon>Eurotiomycetes</taxon>
        <taxon>Eurotiomycetidae</taxon>
        <taxon>Eurotiales</taxon>
        <taxon>Aspergillaceae</taxon>
        <taxon>Penicillium</taxon>
    </lineage>
</organism>
<dbReference type="RefSeq" id="XP_022489619.1">
    <property type="nucleotide sequence ID" value="XM_022630117.1"/>
</dbReference>
<dbReference type="Gene3D" id="1.20.120.1750">
    <property type="match status" value="1"/>
</dbReference>
<dbReference type="EC" id="2.3.2.31" evidence="3"/>
<dbReference type="PROSITE" id="PS50089">
    <property type="entry name" value="ZF_RING_2"/>
    <property type="match status" value="1"/>
</dbReference>
<dbReference type="InterPro" id="IPR036465">
    <property type="entry name" value="vWFA_dom_sf"/>
</dbReference>
<evidence type="ECO:0000256" key="10">
    <source>
        <dbReference type="PROSITE-ProRule" id="PRU00175"/>
    </source>
</evidence>
<keyword evidence="6" id="KW-0677">Repeat</keyword>
<name>A0A1F5LLS5_PENAI</name>
<keyword evidence="5" id="KW-0479">Metal-binding</keyword>
<evidence type="ECO:0000259" key="11">
    <source>
        <dbReference type="PROSITE" id="PS50089"/>
    </source>
</evidence>
<keyword evidence="14" id="KW-1185">Reference proteome</keyword>
<dbReference type="InterPro" id="IPR044066">
    <property type="entry name" value="TRIAD_supradom"/>
</dbReference>
<evidence type="ECO:0000256" key="9">
    <source>
        <dbReference type="ARBA" id="ARBA00022833"/>
    </source>
</evidence>
<dbReference type="GO" id="GO:0008270">
    <property type="term" value="F:zinc ion binding"/>
    <property type="evidence" value="ECO:0007669"/>
    <property type="project" value="UniProtKB-KW"/>
</dbReference>
<evidence type="ECO:0000256" key="2">
    <source>
        <dbReference type="ARBA" id="ARBA00004906"/>
    </source>
</evidence>
<dbReference type="EMBL" id="LXJU01000006">
    <property type="protein sequence ID" value="OGE54182.1"/>
    <property type="molecule type" value="Genomic_DNA"/>
</dbReference>
<evidence type="ECO:0000256" key="1">
    <source>
        <dbReference type="ARBA" id="ARBA00001798"/>
    </source>
</evidence>
<evidence type="ECO:0000256" key="5">
    <source>
        <dbReference type="ARBA" id="ARBA00022723"/>
    </source>
</evidence>
<evidence type="ECO:0000259" key="12">
    <source>
        <dbReference type="PROSITE" id="PS51873"/>
    </source>
</evidence>
<evidence type="ECO:0000256" key="7">
    <source>
        <dbReference type="ARBA" id="ARBA00022771"/>
    </source>
</evidence>
<dbReference type="STRING" id="1835702.A0A1F5LLS5"/>
<dbReference type="InterPro" id="IPR001841">
    <property type="entry name" value="Znf_RING"/>
</dbReference>
<dbReference type="OrthoDB" id="10009520at2759"/>
<keyword evidence="8" id="KW-0833">Ubl conjugation pathway</keyword>
<dbReference type="GO" id="GO:0061630">
    <property type="term" value="F:ubiquitin protein ligase activity"/>
    <property type="evidence" value="ECO:0007669"/>
    <property type="project" value="UniProtKB-EC"/>
</dbReference>
<evidence type="ECO:0000256" key="4">
    <source>
        <dbReference type="ARBA" id="ARBA00022679"/>
    </source>
</evidence>
<dbReference type="Pfam" id="PF22605">
    <property type="entry name" value="IBR_2"/>
    <property type="match status" value="1"/>
</dbReference>
<accession>A0A1F5LLS5</accession>
<feature type="domain" description="RING-type" evidence="12">
    <location>
        <begin position="853"/>
        <end position="1065"/>
    </location>
</feature>
<comment type="caution">
    <text evidence="13">The sequence shown here is derived from an EMBL/GenBank/DDBJ whole genome shotgun (WGS) entry which is preliminary data.</text>
</comment>
<dbReference type="Proteomes" id="UP000177622">
    <property type="component" value="Unassembled WGS sequence"/>
</dbReference>
<feature type="domain" description="RING-type" evidence="11">
    <location>
        <begin position="857"/>
        <end position="911"/>
    </location>
</feature>